<evidence type="ECO:0000256" key="2">
    <source>
        <dbReference type="ARBA" id="ARBA00022448"/>
    </source>
</evidence>
<sequence length="691" mass="76782">MFMKKNLFTLFTSFCIPLFCLSQVGSVDSVKSLSEVIVKAYEQNRSLVDVAAPISVTGQAQLNRFGNMSILPALNITPGVSMEERSPGSYRLNIRGSSLRSPFGVRDVKIYLNEIPLTDPSGNTYLNQLSFYNFNSIEIIKGPASSLYGAGIGGAMLIHTLPAKWNKGISLDYTTGSFNTNNINANVKTGNSDYQNNFNYSHQTSNGYRQQAKMHRDIASWESLLRVNNKQTLHAYMSYSDLYYQTPGGLTLAQYNADAKQARPGSGSQPGAVQNKAAIYQKTFLAGFSNEYGFNDHWHNTTSLYGSYTDFTNPGIRVYELRKEPHFGGRSVFEYKKQIGGSSLQLNFGTEAQKGFFNTRDYGNKLGVADSLQSDDNLNIWQYMVFAQADLKLPHGWTVTGGVSLNKLSLQLIHLSSRLSTTQTKVFKNKLPPHIAVLKKINKNVSVYASVARGFSPPTVSEVLRSDGLFGTNLQPEDGIDYEAGIKGTVLHNKLYFDISGFFFDLKNTIVQRIDTNGVYYYVNAGSTKQNGIETYASYQLVDAPHHFINSAKVWSSYAWHDFHYGNFKQVNSDFSKNKLPGAAPNVVVAGLDITSKAGCYINITYNYVDKIALNDANSAYASSYNLLGTRLGYKKDFNRKINAEIFVGADNLFDTKYSLGNDINAAAGRYYNAAPKRNYYAGISFNFNKK</sequence>
<dbReference type="GO" id="GO:0015344">
    <property type="term" value="F:siderophore uptake transmembrane transporter activity"/>
    <property type="evidence" value="ECO:0007669"/>
    <property type="project" value="TreeGrafter"/>
</dbReference>
<reference evidence="10 11" key="1">
    <citation type="submission" date="2019-09" db="EMBL/GenBank/DDBJ databases">
        <title>Draft genome sequence of Ginsengibacter sp. BR5-29.</title>
        <authorList>
            <person name="Im W.-T."/>
        </authorList>
    </citation>
    <scope>NUCLEOTIDE SEQUENCE [LARGE SCALE GENOMIC DNA]</scope>
    <source>
        <strain evidence="10 11">BR5-29</strain>
    </source>
</reference>
<dbReference type="PANTHER" id="PTHR30069:SF28">
    <property type="entry name" value="TONB-DEPENDENT RECEPTOR YNCD-RELATED"/>
    <property type="match status" value="1"/>
</dbReference>
<keyword evidence="11" id="KW-1185">Reference proteome</keyword>
<keyword evidence="2 7" id="KW-0813">Transport</keyword>
<evidence type="ECO:0000256" key="8">
    <source>
        <dbReference type="SAM" id="SignalP"/>
    </source>
</evidence>
<dbReference type="InterPro" id="IPR036942">
    <property type="entry name" value="Beta-barrel_TonB_sf"/>
</dbReference>
<dbReference type="AlphaFoldDB" id="A0A5J5IGM9"/>
<evidence type="ECO:0000313" key="11">
    <source>
        <dbReference type="Proteomes" id="UP000326903"/>
    </source>
</evidence>
<keyword evidence="10" id="KW-0675">Receptor</keyword>
<dbReference type="Pfam" id="PF07715">
    <property type="entry name" value="Plug"/>
    <property type="match status" value="1"/>
</dbReference>
<comment type="caution">
    <text evidence="10">The sequence shown here is derived from an EMBL/GenBank/DDBJ whole genome shotgun (WGS) entry which is preliminary data.</text>
</comment>
<dbReference type="SUPFAM" id="SSF56935">
    <property type="entry name" value="Porins"/>
    <property type="match status" value="1"/>
</dbReference>
<evidence type="ECO:0000313" key="10">
    <source>
        <dbReference type="EMBL" id="KAA9039440.1"/>
    </source>
</evidence>
<dbReference type="GO" id="GO:0009279">
    <property type="term" value="C:cell outer membrane"/>
    <property type="evidence" value="ECO:0007669"/>
    <property type="project" value="UniProtKB-SubCell"/>
</dbReference>
<protein>
    <submittedName>
        <fullName evidence="10">TonB-dependent receptor</fullName>
    </submittedName>
</protein>
<dbReference type="PANTHER" id="PTHR30069">
    <property type="entry name" value="TONB-DEPENDENT OUTER MEMBRANE RECEPTOR"/>
    <property type="match status" value="1"/>
</dbReference>
<evidence type="ECO:0000259" key="9">
    <source>
        <dbReference type="Pfam" id="PF07715"/>
    </source>
</evidence>
<evidence type="ECO:0000256" key="7">
    <source>
        <dbReference type="PROSITE-ProRule" id="PRU01360"/>
    </source>
</evidence>
<keyword evidence="8" id="KW-0732">Signal</keyword>
<gene>
    <name evidence="10" type="ORF">FW778_11505</name>
</gene>
<keyword evidence="5 7" id="KW-0472">Membrane</keyword>
<evidence type="ECO:0000256" key="3">
    <source>
        <dbReference type="ARBA" id="ARBA00022452"/>
    </source>
</evidence>
<evidence type="ECO:0000256" key="1">
    <source>
        <dbReference type="ARBA" id="ARBA00004571"/>
    </source>
</evidence>
<feature type="domain" description="TonB-dependent receptor plug" evidence="9">
    <location>
        <begin position="48"/>
        <end position="154"/>
    </location>
</feature>
<keyword evidence="6 7" id="KW-0998">Cell outer membrane</keyword>
<dbReference type="Gene3D" id="2.170.130.10">
    <property type="entry name" value="TonB-dependent receptor, plug domain"/>
    <property type="match status" value="1"/>
</dbReference>
<dbReference type="Proteomes" id="UP000326903">
    <property type="component" value="Unassembled WGS sequence"/>
</dbReference>
<evidence type="ECO:0000256" key="4">
    <source>
        <dbReference type="ARBA" id="ARBA00022692"/>
    </source>
</evidence>
<feature type="signal peptide" evidence="8">
    <location>
        <begin position="1"/>
        <end position="22"/>
    </location>
</feature>
<proteinExistence type="inferred from homology"/>
<dbReference type="CDD" id="cd01347">
    <property type="entry name" value="ligand_gated_channel"/>
    <property type="match status" value="1"/>
</dbReference>
<name>A0A5J5IGM9_9BACT</name>
<comment type="similarity">
    <text evidence="7">Belongs to the TonB-dependent receptor family.</text>
</comment>
<dbReference type="InterPro" id="IPR037066">
    <property type="entry name" value="Plug_dom_sf"/>
</dbReference>
<dbReference type="GO" id="GO:0044718">
    <property type="term" value="P:siderophore transmembrane transport"/>
    <property type="evidence" value="ECO:0007669"/>
    <property type="project" value="TreeGrafter"/>
</dbReference>
<organism evidence="10 11">
    <name type="scientific">Ginsengibacter hankyongi</name>
    <dbReference type="NCBI Taxonomy" id="2607284"/>
    <lineage>
        <taxon>Bacteria</taxon>
        <taxon>Pseudomonadati</taxon>
        <taxon>Bacteroidota</taxon>
        <taxon>Chitinophagia</taxon>
        <taxon>Chitinophagales</taxon>
        <taxon>Chitinophagaceae</taxon>
        <taxon>Ginsengibacter</taxon>
    </lineage>
</organism>
<dbReference type="PROSITE" id="PS52016">
    <property type="entry name" value="TONB_DEPENDENT_REC_3"/>
    <property type="match status" value="1"/>
</dbReference>
<evidence type="ECO:0000256" key="6">
    <source>
        <dbReference type="ARBA" id="ARBA00023237"/>
    </source>
</evidence>
<dbReference type="Gene3D" id="2.40.170.20">
    <property type="entry name" value="TonB-dependent receptor, beta-barrel domain"/>
    <property type="match status" value="1"/>
</dbReference>
<dbReference type="EMBL" id="VYQF01000002">
    <property type="protein sequence ID" value="KAA9039440.1"/>
    <property type="molecule type" value="Genomic_DNA"/>
</dbReference>
<keyword evidence="3 7" id="KW-1134">Transmembrane beta strand</keyword>
<dbReference type="InterPro" id="IPR039426">
    <property type="entry name" value="TonB-dep_rcpt-like"/>
</dbReference>
<comment type="subcellular location">
    <subcellularLocation>
        <location evidence="1 7">Cell outer membrane</location>
        <topology evidence="1 7">Multi-pass membrane protein</topology>
    </subcellularLocation>
</comment>
<feature type="chain" id="PRO_5023828452" evidence="8">
    <location>
        <begin position="23"/>
        <end position="691"/>
    </location>
</feature>
<dbReference type="InterPro" id="IPR012910">
    <property type="entry name" value="Plug_dom"/>
</dbReference>
<evidence type="ECO:0000256" key="5">
    <source>
        <dbReference type="ARBA" id="ARBA00023136"/>
    </source>
</evidence>
<keyword evidence="4 7" id="KW-0812">Transmembrane</keyword>
<accession>A0A5J5IGM9</accession>